<reference evidence="2" key="1">
    <citation type="submission" date="2020-07" db="EMBL/GenBank/DDBJ databases">
        <title>Huge and variable diversity of episymbiotic CPR bacteria and DPANN archaea in groundwater ecosystems.</title>
        <authorList>
            <person name="He C.Y."/>
            <person name="Keren R."/>
            <person name="Whittaker M."/>
            <person name="Farag I.F."/>
            <person name="Doudna J."/>
            <person name="Cate J.H.D."/>
            <person name="Banfield J.F."/>
        </authorList>
    </citation>
    <scope>NUCLEOTIDE SEQUENCE</scope>
    <source>
        <strain evidence="2">NC_groundwater_672_Ag_B-0.1um_62_36</strain>
    </source>
</reference>
<evidence type="ECO:0000256" key="1">
    <source>
        <dbReference type="ARBA" id="ARBA00022679"/>
    </source>
</evidence>
<dbReference type="PANTHER" id="PTHR48207:SF3">
    <property type="entry name" value="SUCCINATE--HYDROXYMETHYLGLUTARATE COA-TRANSFERASE"/>
    <property type="match status" value="1"/>
</dbReference>
<dbReference type="InterPro" id="IPR044855">
    <property type="entry name" value="CoA-Trfase_III_dom3_sf"/>
</dbReference>
<dbReference type="InterPro" id="IPR023606">
    <property type="entry name" value="CoA-Trfase_III_dom_1_sf"/>
</dbReference>
<dbReference type="InterPro" id="IPR050483">
    <property type="entry name" value="CoA-transferase_III_domain"/>
</dbReference>
<feature type="non-terminal residue" evidence="2">
    <location>
        <position position="1"/>
    </location>
</feature>
<dbReference type="PANTHER" id="PTHR48207">
    <property type="entry name" value="SUCCINATE--HYDROXYMETHYLGLUTARATE COA-TRANSFERASE"/>
    <property type="match status" value="1"/>
</dbReference>
<proteinExistence type="predicted"/>
<organism evidence="2 3">
    <name type="scientific">Tectimicrobiota bacterium</name>
    <dbReference type="NCBI Taxonomy" id="2528274"/>
    <lineage>
        <taxon>Bacteria</taxon>
        <taxon>Pseudomonadati</taxon>
        <taxon>Nitrospinota/Tectimicrobiota group</taxon>
        <taxon>Candidatus Tectimicrobiota</taxon>
    </lineage>
</organism>
<dbReference type="Proteomes" id="UP000769766">
    <property type="component" value="Unassembled WGS sequence"/>
</dbReference>
<evidence type="ECO:0000313" key="3">
    <source>
        <dbReference type="Proteomes" id="UP000769766"/>
    </source>
</evidence>
<protein>
    <submittedName>
        <fullName evidence="2">CoA transferase</fullName>
    </submittedName>
</protein>
<keyword evidence="1 2" id="KW-0808">Transferase</keyword>
<dbReference type="SUPFAM" id="SSF89796">
    <property type="entry name" value="CoA-transferase family III (CaiB/BaiF)"/>
    <property type="match status" value="1"/>
</dbReference>
<dbReference type="Gene3D" id="3.30.1540.10">
    <property type="entry name" value="formyl-coa transferase, domain 3"/>
    <property type="match status" value="1"/>
</dbReference>
<dbReference type="Gene3D" id="3.40.50.10540">
    <property type="entry name" value="Crotonobetainyl-coa:carnitine coa-transferase, domain 1"/>
    <property type="match status" value="1"/>
</dbReference>
<sequence>ETGELIRHVGPFVPSRSKLDSSAFHLRINRNKKCISLDLRTPEGREIFQQVAARMDIVIENFKPGTMEKWGVGYEAIRRVNPEIIYVSISGYGQFGPNHPKPSYDAVGQATGGLMYVTGEADGPPMRAGYGLGDALAGWQGAIGALAALTHRTRTGEGQHVDVSQQESVLYCSTWGIMGVANADILWKRSGSGNPIVAPYNTYPCRDGEYIFVAVALDAHWAKLCKLMGREDLIEDPRTRTVSDRGKNRPFVDGVVAEWTRGLTVEEVVKLLDEAQLVVAPILNFRQIVADPHLQEREMIASVDHPAAGSLKLFGVPAKFSRTPARVRIPAPMLGEHNEEVYCGLLDLGAERLSELKEKKVI</sequence>
<dbReference type="AlphaFoldDB" id="A0A932FZN9"/>
<accession>A0A932FZN9</accession>
<name>A0A932FZN9_UNCTE</name>
<gene>
    <name evidence="2" type="ORF">HYY20_01695</name>
</gene>
<dbReference type="GO" id="GO:0008410">
    <property type="term" value="F:CoA-transferase activity"/>
    <property type="evidence" value="ECO:0007669"/>
    <property type="project" value="TreeGrafter"/>
</dbReference>
<dbReference type="InterPro" id="IPR003673">
    <property type="entry name" value="CoA-Trfase_fam_III"/>
</dbReference>
<evidence type="ECO:0000313" key="2">
    <source>
        <dbReference type="EMBL" id="MBI2875575.1"/>
    </source>
</evidence>
<dbReference type="EMBL" id="JACPRF010000050">
    <property type="protein sequence ID" value="MBI2875575.1"/>
    <property type="molecule type" value="Genomic_DNA"/>
</dbReference>
<dbReference type="Pfam" id="PF02515">
    <property type="entry name" value="CoA_transf_3"/>
    <property type="match status" value="1"/>
</dbReference>
<comment type="caution">
    <text evidence="2">The sequence shown here is derived from an EMBL/GenBank/DDBJ whole genome shotgun (WGS) entry which is preliminary data.</text>
</comment>